<evidence type="ECO:0000313" key="1">
    <source>
        <dbReference type="EMBL" id="GAA4030790.1"/>
    </source>
</evidence>
<comment type="caution">
    <text evidence="1">The sequence shown here is derived from an EMBL/GenBank/DDBJ whole genome shotgun (WGS) entry which is preliminary data.</text>
</comment>
<organism evidence="1 2">
    <name type="scientific">Sphingomonas rosea</name>
    <dbReference type="NCBI Taxonomy" id="335605"/>
    <lineage>
        <taxon>Bacteria</taxon>
        <taxon>Pseudomonadati</taxon>
        <taxon>Pseudomonadota</taxon>
        <taxon>Alphaproteobacteria</taxon>
        <taxon>Sphingomonadales</taxon>
        <taxon>Sphingomonadaceae</taxon>
        <taxon>Sphingomonas</taxon>
    </lineage>
</organism>
<dbReference type="EMBL" id="BAABBR010000001">
    <property type="protein sequence ID" value="GAA4030790.1"/>
    <property type="molecule type" value="Genomic_DNA"/>
</dbReference>
<evidence type="ECO:0000313" key="2">
    <source>
        <dbReference type="Proteomes" id="UP001424459"/>
    </source>
</evidence>
<dbReference type="SUPFAM" id="SSF56784">
    <property type="entry name" value="HAD-like"/>
    <property type="match status" value="1"/>
</dbReference>
<protein>
    <recommendedName>
        <fullName evidence="3">HAD family hydrolase</fullName>
    </recommendedName>
</protein>
<name>A0ABP7TT55_9SPHN</name>
<accession>A0ABP7TT55</accession>
<sequence>MNITAAGQRPLLVTDCDEVLLHMVRHFSDWLDEEHAILFRPEEGDMAGGLKDKVTGERVESERVWQLLWGFFESEMHRQTIVPGAIEALGTIGEKADIVVLTNLGEDAREGRIAQLARFGINHEVVCNRGGKGEPLRAIVERHRAPRHLFVDDLAVHHTSVAKHSPATHRLHMVAEPSLAAVTAPAEHAHARIDDWATATPWILERLEG</sequence>
<keyword evidence="2" id="KW-1185">Reference proteome</keyword>
<proteinExistence type="predicted"/>
<gene>
    <name evidence="1" type="ORF">GCM10022281_07780</name>
</gene>
<dbReference type="Proteomes" id="UP001424459">
    <property type="component" value="Unassembled WGS sequence"/>
</dbReference>
<evidence type="ECO:0008006" key="3">
    <source>
        <dbReference type="Google" id="ProtNLM"/>
    </source>
</evidence>
<dbReference type="InterPro" id="IPR036412">
    <property type="entry name" value="HAD-like_sf"/>
</dbReference>
<reference evidence="2" key="1">
    <citation type="journal article" date="2019" name="Int. J. Syst. Evol. Microbiol.">
        <title>The Global Catalogue of Microorganisms (GCM) 10K type strain sequencing project: providing services to taxonomists for standard genome sequencing and annotation.</title>
        <authorList>
            <consortium name="The Broad Institute Genomics Platform"/>
            <consortium name="The Broad Institute Genome Sequencing Center for Infectious Disease"/>
            <person name="Wu L."/>
            <person name="Ma J."/>
        </authorList>
    </citation>
    <scope>NUCLEOTIDE SEQUENCE [LARGE SCALE GENOMIC DNA]</scope>
    <source>
        <strain evidence="2">JCM 17564</strain>
    </source>
</reference>
<dbReference type="RefSeq" id="WP_344695698.1">
    <property type="nucleotide sequence ID" value="NZ_BAABBR010000001.1"/>
</dbReference>